<dbReference type="PROSITE" id="PS50800">
    <property type="entry name" value="SAP"/>
    <property type="match status" value="1"/>
</dbReference>
<evidence type="ECO:0000256" key="2">
    <source>
        <dbReference type="ARBA" id="ARBA00022801"/>
    </source>
</evidence>
<dbReference type="Proteomes" id="UP000001876">
    <property type="component" value="Unassembled WGS sequence"/>
</dbReference>
<reference evidence="7 8" key="1">
    <citation type="journal article" date="2009" name="Science">
        <title>Green evolution and dynamic adaptations revealed by genomes of the marine picoeukaryotes Micromonas.</title>
        <authorList>
            <person name="Worden A.Z."/>
            <person name="Lee J.H."/>
            <person name="Mock T."/>
            <person name="Rouze P."/>
            <person name="Simmons M.P."/>
            <person name="Aerts A.L."/>
            <person name="Allen A.E."/>
            <person name="Cuvelier M.L."/>
            <person name="Derelle E."/>
            <person name="Everett M.V."/>
            <person name="Foulon E."/>
            <person name="Grimwood J."/>
            <person name="Gundlach H."/>
            <person name="Henrissat B."/>
            <person name="Napoli C."/>
            <person name="McDonald S.M."/>
            <person name="Parker M.S."/>
            <person name="Rombauts S."/>
            <person name="Salamov A."/>
            <person name="Von Dassow P."/>
            <person name="Badger J.H."/>
            <person name="Coutinho P.M."/>
            <person name="Demir E."/>
            <person name="Dubchak I."/>
            <person name="Gentemann C."/>
            <person name="Eikrem W."/>
            <person name="Gready J.E."/>
            <person name="John U."/>
            <person name="Lanier W."/>
            <person name="Lindquist E.A."/>
            <person name="Lucas S."/>
            <person name="Mayer K.F."/>
            <person name="Moreau H."/>
            <person name="Not F."/>
            <person name="Otillar R."/>
            <person name="Panaud O."/>
            <person name="Pangilinan J."/>
            <person name="Paulsen I."/>
            <person name="Piegu B."/>
            <person name="Poliakov A."/>
            <person name="Robbens S."/>
            <person name="Schmutz J."/>
            <person name="Toulza E."/>
            <person name="Wyss T."/>
            <person name="Zelensky A."/>
            <person name="Zhou K."/>
            <person name="Armbrust E.V."/>
            <person name="Bhattacharya D."/>
            <person name="Goodenough U.W."/>
            <person name="Van de Peer Y."/>
            <person name="Grigoriev I.V."/>
        </authorList>
    </citation>
    <scope>NUCLEOTIDE SEQUENCE [LARGE SCALE GENOMIC DNA]</scope>
    <source>
        <strain evidence="7 8">CCMP1545</strain>
    </source>
</reference>
<dbReference type="KEGG" id="mpp:MICPUCDRAFT_60385"/>
<dbReference type="PANTHER" id="PTHR13620">
    <property type="entry name" value="3-5 EXONUCLEASE"/>
    <property type="match status" value="1"/>
</dbReference>
<dbReference type="InterPro" id="IPR036361">
    <property type="entry name" value="SAP_dom_sf"/>
</dbReference>
<dbReference type="Gene3D" id="3.30.420.10">
    <property type="entry name" value="Ribonuclease H-like superfamily/Ribonuclease H"/>
    <property type="match status" value="1"/>
</dbReference>
<dbReference type="RefSeq" id="XP_003060496.1">
    <property type="nucleotide sequence ID" value="XM_003060450.1"/>
</dbReference>
<feature type="domain" description="SAP" evidence="6">
    <location>
        <begin position="129"/>
        <end position="163"/>
    </location>
</feature>
<dbReference type="Gene3D" id="1.10.720.30">
    <property type="entry name" value="SAP domain"/>
    <property type="match status" value="1"/>
</dbReference>
<protein>
    <submittedName>
        <fullName evidence="7">Predicted protein</fullName>
    </submittedName>
</protein>
<feature type="compositionally biased region" description="Low complexity" evidence="4">
    <location>
        <begin position="54"/>
        <end position="77"/>
    </location>
</feature>
<feature type="compositionally biased region" description="Acidic residues" evidence="4">
    <location>
        <begin position="516"/>
        <end position="525"/>
    </location>
</feature>
<feature type="compositionally biased region" description="Acidic residues" evidence="4">
    <location>
        <begin position="120"/>
        <end position="129"/>
    </location>
</feature>
<feature type="compositionally biased region" description="Basic and acidic residues" evidence="4">
    <location>
        <begin position="638"/>
        <end position="650"/>
    </location>
</feature>
<proteinExistence type="predicted"/>
<feature type="compositionally biased region" description="Gly residues" evidence="4">
    <location>
        <begin position="506"/>
        <end position="515"/>
    </location>
</feature>
<evidence type="ECO:0000313" key="7">
    <source>
        <dbReference type="EMBL" id="EEH55265.1"/>
    </source>
</evidence>
<dbReference type="PANTHER" id="PTHR13620:SF104">
    <property type="entry name" value="EXONUCLEASE 3'-5' DOMAIN-CONTAINING PROTEIN 2"/>
    <property type="match status" value="1"/>
</dbReference>
<keyword evidence="2" id="KW-0378">Hydrolase</keyword>
<feature type="region of interest" description="Disordered" evidence="4">
    <location>
        <begin position="99"/>
        <end position="129"/>
    </location>
</feature>
<keyword evidence="8" id="KW-1185">Reference proteome</keyword>
<dbReference type="Pfam" id="PF02037">
    <property type="entry name" value="SAP"/>
    <property type="match status" value="1"/>
</dbReference>
<evidence type="ECO:0000256" key="1">
    <source>
        <dbReference type="ARBA" id="ARBA00022722"/>
    </source>
</evidence>
<dbReference type="InterPro" id="IPR003034">
    <property type="entry name" value="SAP_dom"/>
</dbReference>
<evidence type="ECO:0000259" key="5">
    <source>
        <dbReference type="PROSITE" id="PS50137"/>
    </source>
</evidence>
<feature type="region of interest" description="Disordered" evidence="4">
    <location>
        <begin position="506"/>
        <end position="525"/>
    </location>
</feature>
<gene>
    <name evidence="7" type="ORF">MICPUCDRAFT_60385</name>
</gene>
<dbReference type="InterPro" id="IPR012337">
    <property type="entry name" value="RNaseH-like_sf"/>
</dbReference>
<dbReference type="GO" id="GO:0003723">
    <property type="term" value="F:RNA binding"/>
    <property type="evidence" value="ECO:0007669"/>
    <property type="project" value="UniProtKB-UniRule"/>
</dbReference>
<dbReference type="InterPro" id="IPR051132">
    <property type="entry name" value="3-5_Exonuclease_domain"/>
</dbReference>
<organism evidence="8">
    <name type="scientific">Micromonas pusilla (strain CCMP1545)</name>
    <name type="common">Picoplanktonic green alga</name>
    <dbReference type="NCBI Taxonomy" id="564608"/>
    <lineage>
        <taxon>Eukaryota</taxon>
        <taxon>Viridiplantae</taxon>
        <taxon>Chlorophyta</taxon>
        <taxon>Mamiellophyceae</taxon>
        <taxon>Mamiellales</taxon>
        <taxon>Mamiellaceae</taxon>
        <taxon>Micromonas</taxon>
    </lineage>
</organism>
<dbReference type="SUPFAM" id="SSF53098">
    <property type="entry name" value="Ribonuclease H-like"/>
    <property type="match status" value="1"/>
</dbReference>
<dbReference type="AlphaFoldDB" id="C1MY34"/>
<sequence length="661" mass="70513">MRRLAVAARRRGARRVAAAAETARWRALPRDDEVALAEAAWGRAETEAPRNSHSSSSRGFAARTSSSSAAAPSKTTTTIDGVRVTTAYTKEDIDAAIAEMFPTRGGAKKRQPRAPRSTNDDDDDDDDFDASSTVARLRERLKAAKLPSSGRKADLVARLRLAAAERERAASGVSGSGGGRSSFAIVGFDVEARPNFTSGRVNPTSLVQLYARGDGDGDGDGENGGGEMPGKRVPAGGSCLLAHVLAATKDGDAVLPASLRDALSASSASASSDGHLAPSDRLLYFVGAGVGRDLDDLARDYDLGSDGVRRASFVDVNVVASFFGEPPGLRRVLNLSARFPPPTPSNAGSANAAPLKSKTTQMSDWSRAPLSDAQIAYAAQDAIQSEVVLRGLHERWGAPLGVSVEDFCAFFADATSVGDLIASDAKLLAPGFNPCAALTMYRARNVLRRIGSFYIARYVAKMNALDDDDPADAVVKKTTEWETLNRICFLWGADLSVHAATEVNGGIDGGDGGGGGDDDDDDDDDAQSQFVADVRIHGRSLARARGKTKKSAIRAATSRALDVVRAEKEGKWFDALEVAEIGDAARELKLFSEKRPSKSTRFTLLKLGVPHATERLTPKKYEGISPHRANRGSSSFASREEDPGYRTWRENIERMLPPEYR</sequence>
<name>C1MY34_MICPC</name>
<keyword evidence="3" id="KW-0694">RNA-binding</keyword>
<dbReference type="GO" id="GO:0005737">
    <property type="term" value="C:cytoplasm"/>
    <property type="evidence" value="ECO:0007669"/>
    <property type="project" value="TreeGrafter"/>
</dbReference>
<feature type="region of interest" description="Disordered" evidence="4">
    <location>
        <begin position="42"/>
        <end position="77"/>
    </location>
</feature>
<feature type="domain" description="DRBM" evidence="5">
    <location>
        <begin position="529"/>
        <end position="566"/>
    </location>
</feature>
<accession>C1MY34</accession>
<dbReference type="GeneID" id="9686241"/>
<evidence type="ECO:0000313" key="8">
    <source>
        <dbReference type="Proteomes" id="UP000001876"/>
    </source>
</evidence>
<evidence type="ECO:0000256" key="4">
    <source>
        <dbReference type="SAM" id="MobiDB-lite"/>
    </source>
</evidence>
<keyword evidence="1" id="KW-0540">Nuclease</keyword>
<dbReference type="PROSITE" id="PS50137">
    <property type="entry name" value="DS_RBD"/>
    <property type="match status" value="1"/>
</dbReference>
<evidence type="ECO:0000256" key="3">
    <source>
        <dbReference type="PROSITE-ProRule" id="PRU00266"/>
    </source>
</evidence>
<feature type="region of interest" description="Disordered" evidence="4">
    <location>
        <begin position="343"/>
        <end position="365"/>
    </location>
</feature>
<dbReference type="EMBL" id="GG663742">
    <property type="protein sequence ID" value="EEH55265.1"/>
    <property type="molecule type" value="Genomic_DNA"/>
</dbReference>
<dbReference type="InterPro" id="IPR036397">
    <property type="entry name" value="RNaseH_sf"/>
</dbReference>
<dbReference type="GO" id="GO:0005634">
    <property type="term" value="C:nucleus"/>
    <property type="evidence" value="ECO:0007669"/>
    <property type="project" value="TreeGrafter"/>
</dbReference>
<dbReference type="GO" id="GO:0008408">
    <property type="term" value="F:3'-5' exonuclease activity"/>
    <property type="evidence" value="ECO:0007669"/>
    <property type="project" value="UniProtKB-ARBA"/>
</dbReference>
<evidence type="ECO:0000259" key="6">
    <source>
        <dbReference type="PROSITE" id="PS50800"/>
    </source>
</evidence>
<feature type="region of interest" description="Disordered" evidence="4">
    <location>
        <begin position="619"/>
        <end position="650"/>
    </location>
</feature>
<dbReference type="InterPro" id="IPR014720">
    <property type="entry name" value="dsRBD_dom"/>
</dbReference>